<reference evidence="2" key="1">
    <citation type="submission" date="2017-02" db="UniProtKB">
        <authorList>
            <consortium name="WormBaseParasite"/>
        </authorList>
    </citation>
    <scope>IDENTIFICATION</scope>
</reference>
<keyword evidence="1" id="KW-1185">Reference proteome</keyword>
<name>A0A0M3HJ60_ASCLU</name>
<proteinExistence type="predicted"/>
<organism evidence="1 2">
    <name type="scientific">Ascaris lumbricoides</name>
    <name type="common">Giant roundworm</name>
    <dbReference type="NCBI Taxonomy" id="6252"/>
    <lineage>
        <taxon>Eukaryota</taxon>
        <taxon>Metazoa</taxon>
        <taxon>Ecdysozoa</taxon>
        <taxon>Nematoda</taxon>
        <taxon>Chromadorea</taxon>
        <taxon>Rhabditida</taxon>
        <taxon>Spirurina</taxon>
        <taxon>Ascaridomorpha</taxon>
        <taxon>Ascaridoidea</taxon>
        <taxon>Ascarididae</taxon>
        <taxon>Ascaris</taxon>
    </lineage>
</organism>
<sequence>MDAMELAHFESVFKPSMKTGLLDIEDVRKSVYFFS</sequence>
<accession>A0A0M3HJ60</accession>
<dbReference type="AlphaFoldDB" id="A0A0M3HJ60"/>
<dbReference type="Proteomes" id="UP000036681">
    <property type="component" value="Unplaced"/>
</dbReference>
<dbReference type="WBParaSite" id="ALUE_0000155501-mRNA-1">
    <property type="protein sequence ID" value="ALUE_0000155501-mRNA-1"/>
    <property type="gene ID" value="ALUE_0000155501"/>
</dbReference>
<evidence type="ECO:0000313" key="1">
    <source>
        <dbReference type="Proteomes" id="UP000036681"/>
    </source>
</evidence>
<evidence type="ECO:0000313" key="2">
    <source>
        <dbReference type="WBParaSite" id="ALUE_0000155501-mRNA-1"/>
    </source>
</evidence>
<protein>
    <submittedName>
        <fullName evidence="2">Uncharacterized protein</fullName>
    </submittedName>
</protein>